<protein>
    <submittedName>
        <fullName evidence="7">Putative DNA-invertase</fullName>
    </submittedName>
</protein>
<dbReference type="GO" id="GO:0000150">
    <property type="term" value="F:DNA strand exchange activity"/>
    <property type="evidence" value="ECO:0007669"/>
    <property type="project" value="InterPro"/>
</dbReference>
<dbReference type="PROSITE" id="PS00398">
    <property type="entry name" value="RECOMBINASES_2"/>
    <property type="match status" value="1"/>
</dbReference>
<dbReference type="PANTHER" id="PTHR30461">
    <property type="entry name" value="DNA-INVERTASE FROM LAMBDOID PROPHAGE"/>
    <property type="match status" value="1"/>
</dbReference>
<feature type="active site" description="O-(5'-phospho-DNA)-serine intermediate" evidence="4 5">
    <location>
        <position position="27"/>
    </location>
</feature>
<dbReference type="PANTHER" id="PTHR30461:SF2">
    <property type="entry name" value="SERINE RECOMBINASE PINE-RELATED"/>
    <property type="match status" value="1"/>
</dbReference>
<keyword evidence="1" id="KW-0229">DNA integration</keyword>
<dbReference type="Pfam" id="PF00239">
    <property type="entry name" value="Resolvase"/>
    <property type="match status" value="1"/>
</dbReference>
<dbReference type="Proteomes" id="UP000007887">
    <property type="component" value="Plasmid pSRC7"/>
</dbReference>
<feature type="domain" description="Resolvase/invertase-type recombinase catalytic" evidence="6">
    <location>
        <begin position="19"/>
        <end position="156"/>
    </location>
</feature>
<geneLocation type="plasmid" evidence="7 8">
    <name>pSRC7</name>
</geneLocation>
<evidence type="ECO:0000256" key="1">
    <source>
        <dbReference type="ARBA" id="ARBA00022908"/>
    </source>
</evidence>
<dbReference type="InterPro" id="IPR006119">
    <property type="entry name" value="Resolv_N"/>
</dbReference>
<dbReference type="InterPro" id="IPR036162">
    <property type="entry name" value="Resolvase-like_N_sf"/>
</dbReference>
<dbReference type="InterPro" id="IPR050639">
    <property type="entry name" value="SSR_resolvase"/>
</dbReference>
<reference evidence="7 8" key="1">
    <citation type="submission" date="2011-10" db="EMBL/GenBank/DDBJ databases">
        <title>Whole genome sequence of Selenomonas ruminantium subsp. lactilytica TAM6421.</title>
        <authorList>
            <person name="Oguchi A."/>
            <person name="Ankai A."/>
            <person name="Kaneko J."/>
            <person name="Yamada-Narita S."/>
            <person name="Fukui S."/>
            <person name="Takahashi M."/>
            <person name="Onodera T."/>
            <person name="Kojima S."/>
            <person name="Fushimi T."/>
            <person name="Abe N."/>
            <person name="Kamio Y."/>
            <person name="Yamazaki S."/>
            <person name="Fujita N."/>
        </authorList>
    </citation>
    <scope>NUCLEOTIDE SEQUENCE [LARGE SCALE GENOMIC DNA]</scope>
    <source>
        <strain evidence="8">NBRC 103574 / TAM6421</strain>
        <plasmid evidence="7 8">pSRC7</plasmid>
    </source>
</reference>
<keyword evidence="2" id="KW-0238">DNA-binding</keyword>
<dbReference type="KEGG" id="sri:SELR_pSRC700140"/>
<name>I0GVL0_SELRL</name>
<dbReference type="CDD" id="cd03768">
    <property type="entry name" value="SR_ResInv"/>
    <property type="match status" value="1"/>
</dbReference>
<evidence type="ECO:0000259" key="6">
    <source>
        <dbReference type="PROSITE" id="PS51736"/>
    </source>
</evidence>
<dbReference type="AlphaFoldDB" id="I0GVL0"/>
<proteinExistence type="predicted"/>
<dbReference type="SUPFAM" id="SSF53041">
    <property type="entry name" value="Resolvase-like"/>
    <property type="match status" value="1"/>
</dbReference>
<accession>I0GVL0</accession>
<dbReference type="GO" id="GO:0003677">
    <property type="term" value="F:DNA binding"/>
    <property type="evidence" value="ECO:0007669"/>
    <property type="project" value="UniProtKB-KW"/>
</dbReference>
<dbReference type="PROSITE" id="PS51736">
    <property type="entry name" value="RECOMBINASES_3"/>
    <property type="match status" value="1"/>
</dbReference>
<sequence length="247" mass="27695">MPKRRKIIVNADHIRGNHMFYGYARVSTRGQVKGNSLAEQRQQLMDGGCDEVIEEQYTGTTTERPQLDALLARLNIGDTLMVTKLDRLARSATEGANLIKELTDKGIRVSILNMGEVDERPQGRLMLHILLAFAEFERDMIVERTQAGKAIARTKAGFREGRPPIDKARKDAAVDMILKGEKSYKEAAAAVGISKSTLVRAVRAKKAEVSVNPDPFYSDSNIRYLERKLEDYKTGGMKLAEHEFIDE</sequence>
<dbReference type="PROSITE" id="PS00397">
    <property type="entry name" value="RECOMBINASES_1"/>
    <property type="match status" value="1"/>
</dbReference>
<evidence type="ECO:0000256" key="4">
    <source>
        <dbReference type="PIRSR" id="PIRSR606118-50"/>
    </source>
</evidence>
<evidence type="ECO:0000256" key="3">
    <source>
        <dbReference type="ARBA" id="ARBA00023172"/>
    </source>
</evidence>
<evidence type="ECO:0000256" key="5">
    <source>
        <dbReference type="PROSITE-ProRule" id="PRU10137"/>
    </source>
</evidence>
<keyword evidence="3" id="KW-0233">DNA recombination</keyword>
<dbReference type="EMBL" id="AP012296">
    <property type="protein sequence ID" value="BAL84797.1"/>
    <property type="molecule type" value="Genomic_DNA"/>
</dbReference>
<dbReference type="Gene3D" id="3.40.50.1390">
    <property type="entry name" value="Resolvase, N-terminal catalytic domain"/>
    <property type="match status" value="1"/>
</dbReference>
<dbReference type="InterPro" id="IPR006118">
    <property type="entry name" value="Recombinase_CS"/>
</dbReference>
<dbReference type="SMART" id="SM00857">
    <property type="entry name" value="Resolvase"/>
    <property type="match status" value="1"/>
</dbReference>
<keyword evidence="7" id="KW-0614">Plasmid</keyword>
<gene>
    <name evidence="7" type="ordered locus">SELR_pSRC700140</name>
</gene>
<dbReference type="GO" id="GO:0015074">
    <property type="term" value="P:DNA integration"/>
    <property type="evidence" value="ECO:0007669"/>
    <property type="project" value="UniProtKB-KW"/>
</dbReference>
<dbReference type="HOGENOM" id="CLU_010686_8_3_9"/>
<evidence type="ECO:0000313" key="8">
    <source>
        <dbReference type="Proteomes" id="UP000007887"/>
    </source>
</evidence>
<dbReference type="PATRIC" id="fig|927704.6.peg.3608"/>
<evidence type="ECO:0000256" key="2">
    <source>
        <dbReference type="ARBA" id="ARBA00023125"/>
    </source>
</evidence>
<organism evidence="7 8">
    <name type="scientific">Selenomonas ruminantium subsp. lactilytica (strain NBRC 103574 / TAM6421)</name>
    <dbReference type="NCBI Taxonomy" id="927704"/>
    <lineage>
        <taxon>Bacteria</taxon>
        <taxon>Bacillati</taxon>
        <taxon>Bacillota</taxon>
        <taxon>Negativicutes</taxon>
        <taxon>Selenomonadales</taxon>
        <taxon>Selenomonadaceae</taxon>
        <taxon>Selenomonas</taxon>
    </lineage>
</organism>
<evidence type="ECO:0000313" key="7">
    <source>
        <dbReference type="EMBL" id="BAL84797.1"/>
    </source>
</evidence>